<dbReference type="Pfam" id="PF00593">
    <property type="entry name" value="TonB_dep_Rec_b-barrel"/>
    <property type="match status" value="1"/>
</dbReference>
<evidence type="ECO:0000256" key="1">
    <source>
        <dbReference type="ARBA" id="ARBA00004571"/>
    </source>
</evidence>
<evidence type="ECO:0000256" key="10">
    <source>
        <dbReference type="PROSITE-ProRule" id="PRU01360"/>
    </source>
</evidence>
<evidence type="ECO:0000256" key="11">
    <source>
        <dbReference type="PROSITE-ProRule" id="PRU10144"/>
    </source>
</evidence>
<dbReference type="InterPro" id="IPR037066">
    <property type="entry name" value="Plug_dom_sf"/>
</dbReference>
<feature type="signal peptide" evidence="14">
    <location>
        <begin position="1"/>
        <end position="25"/>
    </location>
</feature>
<evidence type="ECO:0000256" key="3">
    <source>
        <dbReference type="ARBA" id="ARBA00022452"/>
    </source>
</evidence>
<dbReference type="NCBIfam" id="NF010010">
    <property type="entry name" value="PRK13483.1"/>
    <property type="match status" value="1"/>
</dbReference>
<sequence>MLMACRSLAPLSLAVAAALPFSSFAQVDGNDAKKKTNEEVEVIVVSASGFEQLLKNAPASVSVIDQEALQQRFYRDLTDAMTDVPGVVVTGGGDREDISLRGMGSQYTLILVDGQRQSSRETRPNSDGPGVEGAWTPPVAAIKRIEVVRGPMSSLYGSDAIGGVINIITKKAPDEWHGEVRVDATTQENSKSGDIYQANFFTAGSLIKDTLGIQIYGQTTHRDEDQIVSGFRGREANTLKVKLAYTPSEAHEWLLDYGIASQTLDSTLGKTVAALAPGEKCGRRGCPESTTTEYDSESISLTHNGYWSFGSSRSYLKHEEFDNKARDMTVKNLDFQSLWTLPLGDAHNSSIGVAYLNEDLTDKTSNRISDLQQVDNDQWSVFAEDEWRIVEPFALTMGLRYDKDGNFGGHVSPRLYGVFTASDTVTVKGGVSTGFRAPNLRQSTAAWGQISRGGNIYGNPELNPETSLNYELGLYVELAKGINTSATVFYNEFDDKISRVSCPLSKCTDGPNQFGSLPTTYVNVDEAVTQGGEISFSGQLTEKLKLSANYTYTDSEQKTGAYAGNPLNQLPKHLFQTSLNYQHSDELSTWLRFHYRGEESQPVTGPSRRSLVAPSYNLTDFGANYQLNEAIKLGFGVYNLFDEEITLEEYGYIEDGRRYWASLGWSF</sequence>
<dbReference type="Pfam" id="PF07715">
    <property type="entry name" value="Plug"/>
    <property type="match status" value="1"/>
</dbReference>
<dbReference type="EMBL" id="NKHF01000062">
    <property type="protein sequence ID" value="PCK31121.1"/>
    <property type="molecule type" value="Genomic_DNA"/>
</dbReference>
<dbReference type="SUPFAM" id="SSF56935">
    <property type="entry name" value="Porins"/>
    <property type="match status" value="1"/>
</dbReference>
<reference evidence="18" key="1">
    <citation type="journal article" date="2019" name="Genome Announc.">
        <title>Draft Genome Sequence of Pseudoalteromonas piscicida Strain 36Y ROTHPW, an Hypersaline Seawater Isolate from the South Coast of Sonora, Mexico.</title>
        <authorList>
            <person name="Sanchez-Diaz R."/>
            <person name="Molina-Garza Z.J."/>
            <person name="Cruz-Suarez L.E."/>
            <person name="Selvin J."/>
            <person name="Kiran G.S."/>
            <person name="Ibarra-Gamez J.C."/>
            <person name="Gomez-Gil B."/>
            <person name="Galaviz-Silva L."/>
        </authorList>
    </citation>
    <scope>NUCLEOTIDE SEQUENCE [LARGE SCALE GENOMIC DNA]</scope>
    <source>
        <strain evidence="18">36Y_RITHPW</strain>
    </source>
</reference>
<protein>
    <submittedName>
        <fullName evidence="17">Ligand-gated channel protein</fullName>
    </submittedName>
</protein>
<evidence type="ECO:0000256" key="8">
    <source>
        <dbReference type="ARBA" id="ARBA00023136"/>
    </source>
</evidence>
<keyword evidence="9 10" id="KW-0998">Cell outer membrane</keyword>
<dbReference type="GO" id="GO:0015344">
    <property type="term" value="F:siderophore uptake transmembrane transporter activity"/>
    <property type="evidence" value="ECO:0007669"/>
    <property type="project" value="TreeGrafter"/>
</dbReference>
<keyword evidence="8 10" id="KW-0472">Membrane</keyword>
<dbReference type="InterPro" id="IPR039426">
    <property type="entry name" value="TonB-dep_rcpt-like"/>
</dbReference>
<dbReference type="PROSITE" id="PS01156">
    <property type="entry name" value="TONB_DEPENDENT_REC_2"/>
    <property type="match status" value="1"/>
</dbReference>
<dbReference type="InterPro" id="IPR012910">
    <property type="entry name" value="Plug_dom"/>
</dbReference>
<dbReference type="OrthoDB" id="9764669at2"/>
<evidence type="ECO:0000313" key="18">
    <source>
        <dbReference type="Proteomes" id="UP000228621"/>
    </source>
</evidence>
<evidence type="ECO:0000256" key="13">
    <source>
        <dbReference type="SAM" id="MobiDB-lite"/>
    </source>
</evidence>
<evidence type="ECO:0000256" key="6">
    <source>
        <dbReference type="ARBA" id="ARBA00023065"/>
    </source>
</evidence>
<dbReference type="Proteomes" id="UP000228621">
    <property type="component" value="Unassembled WGS sequence"/>
</dbReference>
<dbReference type="AlphaFoldDB" id="A0A2A5JPD1"/>
<accession>A0A2A5JPD1</accession>
<dbReference type="PANTHER" id="PTHR30069">
    <property type="entry name" value="TONB-DEPENDENT OUTER MEMBRANE RECEPTOR"/>
    <property type="match status" value="1"/>
</dbReference>
<dbReference type="GO" id="GO:0044718">
    <property type="term" value="P:siderophore transmembrane transport"/>
    <property type="evidence" value="ECO:0007669"/>
    <property type="project" value="TreeGrafter"/>
</dbReference>
<keyword evidence="7 12" id="KW-0798">TonB box</keyword>
<evidence type="ECO:0000256" key="12">
    <source>
        <dbReference type="RuleBase" id="RU003357"/>
    </source>
</evidence>
<dbReference type="InterPro" id="IPR036942">
    <property type="entry name" value="Beta-barrel_TonB_sf"/>
</dbReference>
<evidence type="ECO:0000259" key="15">
    <source>
        <dbReference type="Pfam" id="PF00593"/>
    </source>
</evidence>
<feature type="short sequence motif" description="TonB C-terminal box" evidence="11">
    <location>
        <begin position="650"/>
        <end position="667"/>
    </location>
</feature>
<feature type="region of interest" description="Disordered" evidence="13">
    <location>
        <begin position="114"/>
        <end position="135"/>
    </location>
</feature>
<dbReference type="GO" id="GO:0009279">
    <property type="term" value="C:cell outer membrane"/>
    <property type="evidence" value="ECO:0007669"/>
    <property type="project" value="UniProtKB-SubCell"/>
</dbReference>
<evidence type="ECO:0000256" key="14">
    <source>
        <dbReference type="SAM" id="SignalP"/>
    </source>
</evidence>
<dbReference type="CDD" id="cd01347">
    <property type="entry name" value="ligand_gated_channel"/>
    <property type="match status" value="1"/>
</dbReference>
<gene>
    <name evidence="17" type="ORF">CEX98_13760</name>
</gene>
<keyword evidence="4 10" id="KW-0812">Transmembrane</keyword>
<feature type="domain" description="TonB-dependent receptor plug" evidence="16">
    <location>
        <begin position="55"/>
        <end position="164"/>
    </location>
</feature>
<evidence type="ECO:0000259" key="16">
    <source>
        <dbReference type="Pfam" id="PF07715"/>
    </source>
</evidence>
<dbReference type="InterPro" id="IPR000531">
    <property type="entry name" value="Beta-barrel_TonB"/>
</dbReference>
<keyword evidence="2 10" id="KW-0813">Transport</keyword>
<keyword evidence="6" id="KW-0406">Ion transport</keyword>
<keyword evidence="18" id="KW-1185">Reference proteome</keyword>
<evidence type="ECO:0000313" key="17">
    <source>
        <dbReference type="EMBL" id="PCK31121.1"/>
    </source>
</evidence>
<dbReference type="PANTHER" id="PTHR30069:SF53">
    <property type="entry name" value="COLICIN I RECEPTOR-RELATED"/>
    <property type="match status" value="1"/>
</dbReference>
<evidence type="ECO:0000256" key="5">
    <source>
        <dbReference type="ARBA" id="ARBA00022729"/>
    </source>
</evidence>
<proteinExistence type="inferred from homology"/>
<keyword evidence="5 14" id="KW-0732">Signal</keyword>
<comment type="caution">
    <text evidence="17">The sequence shown here is derived from an EMBL/GenBank/DDBJ whole genome shotgun (WGS) entry which is preliminary data.</text>
</comment>
<dbReference type="RefSeq" id="WP_099642638.1">
    <property type="nucleotide sequence ID" value="NZ_NKHF01000062.1"/>
</dbReference>
<dbReference type="Gene3D" id="2.40.170.20">
    <property type="entry name" value="TonB-dependent receptor, beta-barrel domain"/>
    <property type="match status" value="1"/>
</dbReference>
<feature type="domain" description="TonB-dependent receptor-like beta-barrel" evidence="15">
    <location>
        <begin position="192"/>
        <end position="640"/>
    </location>
</feature>
<comment type="similarity">
    <text evidence="10 12">Belongs to the TonB-dependent receptor family.</text>
</comment>
<dbReference type="Gene3D" id="2.170.130.10">
    <property type="entry name" value="TonB-dependent receptor, plug domain"/>
    <property type="match status" value="1"/>
</dbReference>
<evidence type="ECO:0000256" key="7">
    <source>
        <dbReference type="ARBA" id="ARBA00023077"/>
    </source>
</evidence>
<feature type="chain" id="PRO_5013014997" evidence="14">
    <location>
        <begin position="26"/>
        <end position="667"/>
    </location>
</feature>
<keyword evidence="3 10" id="KW-1134">Transmembrane beta strand</keyword>
<evidence type="ECO:0000256" key="2">
    <source>
        <dbReference type="ARBA" id="ARBA00022448"/>
    </source>
</evidence>
<dbReference type="PROSITE" id="PS52016">
    <property type="entry name" value="TONB_DEPENDENT_REC_3"/>
    <property type="match status" value="1"/>
</dbReference>
<name>A0A2A5JPD1_PSEO7</name>
<evidence type="ECO:0000256" key="4">
    <source>
        <dbReference type="ARBA" id="ARBA00022692"/>
    </source>
</evidence>
<dbReference type="InterPro" id="IPR010917">
    <property type="entry name" value="TonB_rcpt_CS"/>
</dbReference>
<organism evidence="17 18">
    <name type="scientific">Pseudoalteromonas piscicida</name>
    <dbReference type="NCBI Taxonomy" id="43662"/>
    <lineage>
        <taxon>Bacteria</taxon>
        <taxon>Pseudomonadati</taxon>
        <taxon>Pseudomonadota</taxon>
        <taxon>Gammaproteobacteria</taxon>
        <taxon>Alteromonadales</taxon>
        <taxon>Pseudoalteromonadaceae</taxon>
        <taxon>Pseudoalteromonas</taxon>
    </lineage>
</organism>
<evidence type="ECO:0000256" key="9">
    <source>
        <dbReference type="ARBA" id="ARBA00023237"/>
    </source>
</evidence>
<comment type="subcellular location">
    <subcellularLocation>
        <location evidence="1 10">Cell outer membrane</location>
        <topology evidence="1 10">Multi-pass membrane protein</topology>
    </subcellularLocation>
</comment>